<dbReference type="SUPFAM" id="SSF56112">
    <property type="entry name" value="Protein kinase-like (PK-like)"/>
    <property type="match status" value="1"/>
</dbReference>
<protein>
    <recommendedName>
        <fullName evidence="1">non-specific serine/threonine protein kinase</fullName>
        <ecNumber evidence="1">2.7.11.1</ecNumber>
    </recommendedName>
</protein>
<proteinExistence type="predicted"/>
<evidence type="ECO:0000259" key="3">
    <source>
        <dbReference type="PROSITE" id="PS50011"/>
    </source>
</evidence>
<dbReference type="Proteomes" id="UP000324800">
    <property type="component" value="Unassembled WGS sequence"/>
</dbReference>
<dbReference type="EC" id="2.7.11.1" evidence="1"/>
<name>A0A5J4VFC5_9EUKA</name>
<dbReference type="PROSITE" id="PS00108">
    <property type="entry name" value="PROTEIN_KINASE_ST"/>
    <property type="match status" value="1"/>
</dbReference>
<feature type="domain" description="Protein kinase" evidence="3">
    <location>
        <begin position="18"/>
        <end position="387"/>
    </location>
</feature>
<dbReference type="Pfam" id="PF00069">
    <property type="entry name" value="Pkinase"/>
    <property type="match status" value="1"/>
</dbReference>
<evidence type="ECO:0000313" key="5">
    <source>
        <dbReference type="Proteomes" id="UP000324800"/>
    </source>
</evidence>
<feature type="compositionally biased region" description="Polar residues" evidence="2">
    <location>
        <begin position="256"/>
        <end position="268"/>
    </location>
</feature>
<dbReference type="InterPro" id="IPR011009">
    <property type="entry name" value="Kinase-like_dom_sf"/>
</dbReference>
<reference evidence="4 5" key="1">
    <citation type="submission" date="2019-03" db="EMBL/GenBank/DDBJ databases">
        <title>Single cell metagenomics reveals metabolic interactions within the superorganism composed of flagellate Streblomastix strix and complex community of Bacteroidetes bacteria on its surface.</title>
        <authorList>
            <person name="Treitli S.C."/>
            <person name="Kolisko M."/>
            <person name="Husnik F."/>
            <person name="Keeling P."/>
            <person name="Hampl V."/>
        </authorList>
    </citation>
    <scope>NUCLEOTIDE SEQUENCE [LARGE SCALE GENOMIC DNA]</scope>
    <source>
        <strain evidence="4">ST1C</strain>
    </source>
</reference>
<dbReference type="Gene3D" id="1.10.510.10">
    <property type="entry name" value="Transferase(Phosphotransferase) domain 1"/>
    <property type="match status" value="1"/>
</dbReference>
<dbReference type="GO" id="GO:0005524">
    <property type="term" value="F:ATP binding"/>
    <property type="evidence" value="ECO:0007669"/>
    <property type="project" value="InterPro"/>
</dbReference>
<gene>
    <name evidence="4" type="ORF">EZS28_023340</name>
</gene>
<dbReference type="PROSITE" id="PS50011">
    <property type="entry name" value="PROTEIN_KINASE_DOM"/>
    <property type="match status" value="1"/>
</dbReference>
<dbReference type="SMART" id="SM00220">
    <property type="entry name" value="S_TKc"/>
    <property type="match status" value="1"/>
</dbReference>
<evidence type="ECO:0000256" key="2">
    <source>
        <dbReference type="SAM" id="MobiDB-lite"/>
    </source>
</evidence>
<dbReference type="PANTHER" id="PTHR11909">
    <property type="entry name" value="CASEIN KINASE-RELATED"/>
    <property type="match status" value="1"/>
</dbReference>
<dbReference type="InterPro" id="IPR008271">
    <property type="entry name" value="Ser/Thr_kinase_AS"/>
</dbReference>
<evidence type="ECO:0000256" key="1">
    <source>
        <dbReference type="ARBA" id="ARBA00012513"/>
    </source>
</evidence>
<dbReference type="OrthoDB" id="2687620at2759"/>
<dbReference type="AlphaFoldDB" id="A0A5J4VFC5"/>
<accession>A0A5J4VFC5</accession>
<dbReference type="GO" id="GO:0004674">
    <property type="term" value="F:protein serine/threonine kinase activity"/>
    <property type="evidence" value="ECO:0007669"/>
    <property type="project" value="UniProtKB-EC"/>
</dbReference>
<feature type="region of interest" description="Disordered" evidence="2">
    <location>
        <begin position="232"/>
        <end position="268"/>
    </location>
</feature>
<dbReference type="InterPro" id="IPR050235">
    <property type="entry name" value="CK1_Ser-Thr_kinase"/>
</dbReference>
<dbReference type="InterPro" id="IPR000719">
    <property type="entry name" value="Prot_kinase_dom"/>
</dbReference>
<comment type="caution">
    <text evidence="4">The sequence shown here is derived from an EMBL/GenBank/DDBJ whole genome shotgun (WGS) entry which is preliminary data.</text>
</comment>
<feature type="compositionally biased region" description="Polar residues" evidence="2">
    <location>
        <begin position="235"/>
        <end position="245"/>
    </location>
</feature>
<evidence type="ECO:0000313" key="4">
    <source>
        <dbReference type="EMBL" id="KAA6381133.1"/>
    </source>
</evidence>
<sequence length="433" mass="48670">MEEEDIPIRVGDIVKDSYKLIHLIAQEERGAIFCALDTQMKQVAIKFELDSKKQTSICVEAAILKLLDGSNHIPQFYQYGIHLNYKFLALELMGPNMIDLINYKKPYKFSLHSILKFGIQAIETLQFVHNKGFVHRDIKPGNFLIGNSPDTINLFKLTDFGLCKKIHKYDDVVVKPTNKGSFRGALLYASLNAHKLVELGRNDDLMIKSFHYNSELPGNISERQVSFSPLDFPLHTQSNNLNNQHESPKQHLRGKSPNQSHPGADNGTNTVQELLTIIDALIGVDSKTDQGTNESTLPIEGTRYESRINYVEQFMNEMKQKDNYTIGNSWNSFIGSIRGSNVSQLFEPFDLMSSTDSPKNSPVIVSPTPISPIDRQLSPQLLESKVLPITEVIHNQPGQSQLIPAINAGIGINTNHANRYVIIRGNKTVEFIN</sequence>
<dbReference type="EMBL" id="SNRW01007507">
    <property type="protein sequence ID" value="KAA6381133.1"/>
    <property type="molecule type" value="Genomic_DNA"/>
</dbReference>
<organism evidence="4 5">
    <name type="scientific">Streblomastix strix</name>
    <dbReference type="NCBI Taxonomy" id="222440"/>
    <lineage>
        <taxon>Eukaryota</taxon>
        <taxon>Metamonada</taxon>
        <taxon>Preaxostyla</taxon>
        <taxon>Oxymonadida</taxon>
        <taxon>Streblomastigidae</taxon>
        <taxon>Streblomastix</taxon>
    </lineage>
</organism>